<organism evidence="2 3">
    <name type="scientific">Carpinus fangiana</name>
    <dbReference type="NCBI Taxonomy" id="176857"/>
    <lineage>
        <taxon>Eukaryota</taxon>
        <taxon>Viridiplantae</taxon>
        <taxon>Streptophyta</taxon>
        <taxon>Embryophyta</taxon>
        <taxon>Tracheophyta</taxon>
        <taxon>Spermatophyta</taxon>
        <taxon>Magnoliopsida</taxon>
        <taxon>eudicotyledons</taxon>
        <taxon>Gunneridae</taxon>
        <taxon>Pentapetalae</taxon>
        <taxon>rosids</taxon>
        <taxon>fabids</taxon>
        <taxon>Fagales</taxon>
        <taxon>Betulaceae</taxon>
        <taxon>Carpinus</taxon>
    </lineage>
</organism>
<feature type="region of interest" description="Disordered" evidence="1">
    <location>
        <begin position="136"/>
        <end position="216"/>
    </location>
</feature>
<protein>
    <submittedName>
        <fullName evidence="2">Uncharacterized protein</fullName>
    </submittedName>
</protein>
<proteinExistence type="predicted"/>
<accession>A0A5N6L0T3</accession>
<feature type="compositionally biased region" description="Low complexity" evidence="1">
    <location>
        <begin position="157"/>
        <end position="166"/>
    </location>
</feature>
<evidence type="ECO:0000313" key="2">
    <source>
        <dbReference type="EMBL" id="KAB8446255.1"/>
    </source>
</evidence>
<reference evidence="2 3" key="1">
    <citation type="submission" date="2019-06" db="EMBL/GenBank/DDBJ databases">
        <title>A chromosomal-level reference genome of Carpinus fangiana (Coryloideae, Betulaceae).</title>
        <authorList>
            <person name="Yang X."/>
            <person name="Wang Z."/>
            <person name="Zhang L."/>
            <person name="Hao G."/>
            <person name="Liu J."/>
            <person name="Yang Y."/>
        </authorList>
    </citation>
    <scope>NUCLEOTIDE SEQUENCE [LARGE SCALE GENOMIC DNA]</scope>
    <source>
        <strain evidence="2">Cfa_2016G</strain>
        <tissue evidence="2">Leaf</tissue>
    </source>
</reference>
<keyword evidence="3" id="KW-1185">Reference proteome</keyword>
<feature type="compositionally biased region" description="Low complexity" evidence="1">
    <location>
        <begin position="180"/>
        <end position="200"/>
    </location>
</feature>
<dbReference type="AlphaFoldDB" id="A0A5N6L0T3"/>
<comment type="caution">
    <text evidence="2">The sequence shown here is derived from an EMBL/GenBank/DDBJ whole genome shotgun (WGS) entry which is preliminary data.</text>
</comment>
<dbReference type="EMBL" id="VIBQ01000038">
    <property type="protein sequence ID" value="KAB8446255.1"/>
    <property type="molecule type" value="Genomic_DNA"/>
</dbReference>
<name>A0A5N6L0T3_9ROSI</name>
<evidence type="ECO:0000313" key="3">
    <source>
        <dbReference type="Proteomes" id="UP000327013"/>
    </source>
</evidence>
<sequence>MATTTLCLPAQVLRDSPSPFSLPGHTAASMPPFRKSGYFYAFAAPRDEDLSPVLTLDETVSQLSRQLSNQSLSASKPSYSIPLFRTVNYRGSDAGSADEDISPLEPSPSPSPSISLSSSCSSSSSWVHVTDNLAAEPTSSQKLRTAPPFRTQDARITSSHLSSSRRTTTDHLAHSRLQGRRGAVVAVSSASSSRSGSPPHASRRSSEEIAARASESRRTILPAFSEQFFRHARSAETLNILPSTDGSHDADADDMAVDSTDDDDAAAAVGCHAVHVRRRKGVSKRKVVGSVCGPRRAT</sequence>
<gene>
    <name evidence="2" type="ORF">FH972_025236</name>
</gene>
<feature type="compositionally biased region" description="Basic and acidic residues" evidence="1">
    <location>
        <begin position="204"/>
        <end position="216"/>
    </location>
</feature>
<dbReference type="Proteomes" id="UP000327013">
    <property type="component" value="Unassembled WGS sequence"/>
</dbReference>
<feature type="region of interest" description="Disordered" evidence="1">
    <location>
        <begin position="92"/>
        <end position="117"/>
    </location>
</feature>
<evidence type="ECO:0000256" key="1">
    <source>
        <dbReference type="SAM" id="MobiDB-lite"/>
    </source>
</evidence>